<sequence length="53" mass="5449">MNVKNVLGKDAIPSIDDLEVGEAFGPTTVFLGADPGEDIMGTQTPGSLSWVAS</sequence>
<protein>
    <submittedName>
        <fullName evidence="2">Uncharacterized protein</fullName>
    </submittedName>
</protein>
<dbReference type="RefSeq" id="WP_267635822.1">
    <property type="nucleotide sequence ID" value="NZ_JAODIY010000001.1"/>
</dbReference>
<evidence type="ECO:0000313" key="2">
    <source>
        <dbReference type="EMBL" id="MFC7126269.1"/>
    </source>
</evidence>
<evidence type="ECO:0000256" key="1">
    <source>
        <dbReference type="SAM" id="MobiDB-lite"/>
    </source>
</evidence>
<feature type="compositionally biased region" description="Polar residues" evidence="1">
    <location>
        <begin position="41"/>
        <end position="53"/>
    </location>
</feature>
<gene>
    <name evidence="2" type="ORF">ACFQJ7_09520</name>
</gene>
<accession>A0ABD5X8Q7</accession>
<dbReference type="AlphaFoldDB" id="A0ABD5X8Q7"/>
<name>A0ABD5X8Q7_9EURY</name>
<proteinExistence type="predicted"/>
<dbReference type="EMBL" id="JBHSZQ010000020">
    <property type="protein sequence ID" value="MFC7126269.1"/>
    <property type="molecule type" value="Genomic_DNA"/>
</dbReference>
<comment type="caution">
    <text evidence="2">The sequence shown here is derived from an EMBL/GenBank/DDBJ whole genome shotgun (WGS) entry which is preliminary data.</text>
</comment>
<feature type="region of interest" description="Disordered" evidence="1">
    <location>
        <begin position="34"/>
        <end position="53"/>
    </location>
</feature>
<dbReference type="Proteomes" id="UP001596414">
    <property type="component" value="Unassembled WGS sequence"/>
</dbReference>
<evidence type="ECO:0000313" key="3">
    <source>
        <dbReference type="Proteomes" id="UP001596414"/>
    </source>
</evidence>
<organism evidence="2 3">
    <name type="scientific">Halovenus rubra</name>
    <dbReference type="NCBI Taxonomy" id="869890"/>
    <lineage>
        <taxon>Archaea</taxon>
        <taxon>Methanobacteriati</taxon>
        <taxon>Methanobacteriota</taxon>
        <taxon>Stenosarchaea group</taxon>
        <taxon>Halobacteria</taxon>
        <taxon>Halobacteriales</taxon>
        <taxon>Haloarculaceae</taxon>
        <taxon>Halovenus</taxon>
    </lineage>
</organism>
<reference evidence="2 3" key="1">
    <citation type="journal article" date="2014" name="Int. J. Syst. Evol. Microbiol.">
        <title>Complete genome sequence of Corynebacterium casei LMG S-19264T (=DSM 44701T), isolated from a smear-ripened cheese.</title>
        <authorList>
            <consortium name="US DOE Joint Genome Institute (JGI-PGF)"/>
            <person name="Walter F."/>
            <person name="Albersmeier A."/>
            <person name="Kalinowski J."/>
            <person name="Ruckert C."/>
        </authorList>
    </citation>
    <scope>NUCLEOTIDE SEQUENCE [LARGE SCALE GENOMIC DNA]</scope>
    <source>
        <strain evidence="2 3">CGMCC 4.7215</strain>
    </source>
</reference>